<name>A0A7R8CMA8_LEPSM</name>
<evidence type="ECO:0000256" key="7">
    <source>
        <dbReference type="ARBA" id="ARBA00023098"/>
    </source>
</evidence>
<evidence type="ECO:0000256" key="5">
    <source>
        <dbReference type="ARBA" id="ARBA00022832"/>
    </source>
</evidence>
<dbReference type="GO" id="GO:0042761">
    <property type="term" value="P:very long-chain fatty acid biosynthetic process"/>
    <property type="evidence" value="ECO:0007669"/>
    <property type="project" value="TreeGrafter"/>
</dbReference>
<dbReference type="AlphaFoldDB" id="A0A7R8CMA8"/>
<keyword evidence="11" id="KW-0012">Acyltransferase</keyword>
<reference evidence="11" key="1">
    <citation type="submission" date="2021-02" db="EMBL/GenBank/DDBJ databases">
        <authorList>
            <person name="Bekaert M."/>
        </authorList>
    </citation>
    <scope>NUCLEOTIDE SEQUENCE</scope>
    <source>
        <strain evidence="11">IoA-00</strain>
    </source>
</reference>
<evidence type="ECO:0000256" key="8">
    <source>
        <dbReference type="ARBA" id="ARBA00023136"/>
    </source>
</evidence>
<evidence type="ECO:0000256" key="1">
    <source>
        <dbReference type="ARBA" id="ARBA00004141"/>
    </source>
</evidence>
<evidence type="ECO:0000313" key="12">
    <source>
        <dbReference type="Proteomes" id="UP000675881"/>
    </source>
</evidence>
<evidence type="ECO:0000256" key="4">
    <source>
        <dbReference type="ARBA" id="ARBA00022692"/>
    </source>
</evidence>
<dbReference type="GO" id="GO:0019367">
    <property type="term" value="P:fatty acid elongation, saturated fatty acid"/>
    <property type="evidence" value="ECO:0007669"/>
    <property type="project" value="TreeGrafter"/>
</dbReference>
<comment type="subcellular location">
    <subcellularLocation>
        <location evidence="1">Membrane</location>
        <topology evidence="1">Multi-pass membrane protein</topology>
    </subcellularLocation>
</comment>
<dbReference type="GO" id="GO:0034626">
    <property type="term" value="P:fatty acid elongation, polyunsaturated fatty acid"/>
    <property type="evidence" value="ECO:0007669"/>
    <property type="project" value="TreeGrafter"/>
</dbReference>
<dbReference type="Proteomes" id="UP000675881">
    <property type="component" value="Chromosome 12"/>
</dbReference>
<keyword evidence="6" id="KW-1133">Transmembrane helix</keyword>
<evidence type="ECO:0000256" key="2">
    <source>
        <dbReference type="ARBA" id="ARBA00022516"/>
    </source>
</evidence>
<keyword evidence="12" id="KW-1185">Reference proteome</keyword>
<keyword evidence="5 10" id="KW-0276">Fatty acid metabolism</keyword>
<keyword evidence="2 10" id="KW-0444">Lipid biosynthesis</keyword>
<dbReference type="Pfam" id="PF01151">
    <property type="entry name" value="ELO"/>
    <property type="match status" value="1"/>
</dbReference>
<comment type="similarity">
    <text evidence="10">Belongs to the ELO family.</text>
</comment>
<dbReference type="EMBL" id="HG994591">
    <property type="protein sequence ID" value="CAF2819802.1"/>
    <property type="molecule type" value="Genomic_DNA"/>
</dbReference>
<dbReference type="GO" id="GO:0030148">
    <property type="term" value="P:sphingolipid biosynthetic process"/>
    <property type="evidence" value="ECO:0007669"/>
    <property type="project" value="TreeGrafter"/>
</dbReference>
<sequence length="356" mass="41648">MMRIILLLLLTFYVSNVSLIKTTSHADLIRQSILNISETSQWAKLNRRKMVKNQVERILNIEIIRGRLNLFKTTPRNTNTSYLLNKNVRITVSWIKRVKGVLDHIMMDSKILPIQSEKWISLDILVMDGNQKTLPTNEYIVPMNCSDTTTLAFPSIIEAKDGNINSKLYPLLDILIVELPNFTDYLKKIPVSHERISNTNHNYNHGYLMKFPILDISPKVSRGDGLYHSLCIPSFIEKDRVSGFWSLMFVISKVPELGDTLFIILRKQRLIFLHWYHHVTVLLYSWYSYSEYTAVARWFIVMNYLVHSLMYSYYTFKNAQLNILVFETTVVIYNVLSNLQTYCVTKSKNNNYKLIL</sequence>
<keyword evidence="7 10" id="KW-0443">Lipid metabolism</keyword>
<protein>
    <recommendedName>
        <fullName evidence="10">Elongation of very long chain fatty acids protein</fullName>
        <ecNumber evidence="10">2.3.1.199</ecNumber>
    </recommendedName>
    <alternativeName>
        <fullName evidence="10">Very-long-chain 3-oxoacyl-CoA synthase</fullName>
    </alternativeName>
</protein>
<comment type="catalytic activity">
    <reaction evidence="10">
        <text>a very-long-chain acyl-CoA + malonyl-CoA + H(+) = a very-long-chain 3-oxoacyl-CoA + CO2 + CoA</text>
        <dbReference type="Rhea" id="RHEA:32727"/>
        <dbReference type="ChEBI" id="CHEBI:15378"/>
        <dbReference type="ChEBI" id="CHEBI:16526"/>
        <dbReference type="ChEBI" id="CHEBI:57287"/>
        <dbReference type="ChEBI" id="CHEBI:57384"/>
        <dbReference type="ChEBI" id="CHEBI:90725"/>
        <dbReference type="ChEBI" id="CHEBI:90736"/>
        <dbReference type="EC" id="2.3.1.199"/>
    </reaction>
</comment>
<evidence type="ECO:0000256" key="6">
    <source>
        <dbReference type="ARBA" id="ARBA00022989"/>
    </source>
</evidence>
<accession>A0A7R8CMA8</accession>
<dbReference type="PANTHER" id="PTHR11157:SF17">
    <property type="entry name" value="ELONGATION OF VERY LONG CHAIN FATTY ACIDS PROTEIN 6"/>
    <property type="match status" value="1"/>
</dbReference>
<keyword evidence="4" id="KW-0812">Transmembrane</keyword>
<dbReference type="GO" id="GO:0005789">
    <property type="term" value="C:endoplasmic reticulum membrane"/>
    <property type="evidence" value="ECO:0007669"/>
    <property type="project" value="TreeGrafter"/>
</dbReference>
<keyword evidence="8" id="KW-0472">Membrane</keyword>
<dbReference type="EC" id="2.3.1.199" evidence="10"/>
<dbReference type="GO" id="GO:0034625">
    <property type="term" value="P:fatty acid elongation, monounsaturated fatty acid"/>
    <property type="evidence" value="ECO:0007669"/>
    <property type="project" value="TreeGrafter"/>
</dbReference>
<keyword evidence="3 10" id="KW-0808">Transferase</keyword>
<proteinExistence type="inferred from homology"/>
<dbReference type="OrthoDB" id="6287506at2759"/>
<gene>
    <name evidence="11" type="ORF">LSAA_3502</name>
</gene>
<dbReference type="GO" id="GO:0009922">
    <property type="term" value="F:fatty acid elongase activity"/>
    <property type="evidence" value="ECO:0007669"/>
    <property type="project" value="UniProtKB-EC"/>
</dbReference>
<dbReference type="InterPro" id="IPR030457">
    <property type="entry name" value="ELO_CS"/>
</dbReference>
<keyword evidence="9 10" id="KW-0275">Fatty acid biosynthesis</keyword>
<evidence type="ECO:0000256" key="10">
    <source>
        <dbReference type="RuleBase" id="RU361115"/>
    </source>
</evidence>
<evidence type="ECO:0000256" key="9">
    <source>
        <dbReference type="ARBA" id="ARBA00023160"/>
    </source>
</evidence>
<dbReference type="PROSITE" id="PS01188">
    <property type="entry name" value="ELO"/>
    <property type="match status" value="1"/>
</dbReference>
<evidence type="ECO:0000256" key="3">
    <source>
        <dbReference type="ARBA" id="ARBA00022679"/>
    </source>
</evidence>
<dbReference type="InterPro" id="IPR002076">
    <property type="entry name" value="ELO_fam"/>
</dbReference>
<dbReference type="PANTHER" id="PTHR11157">
    <property type="entry name" value="FATTY ACID ACYL TRANSFERASE-RELATED"/>
    <property type="match status" value="1"/>
</dbReference>
<organism evidence="11 12">
    <name type="scientific">Lepeophtheirus salmonis</name>
    <name type="common">Salmon louse</name>
    <name type="synonym">Caligus salmonis</name>
    <dbReference type="NCBI Taxonomy" id="72036"/>
    <lineage>
        <taxon>Eukaryota</taxon>
        <taxon>Metazoa</taxon>
        <taxon>Ecdysozoa</taxon>
        <taxon>Arthropoda</taxon>
        <taxon>Crustacea</taxon>
        <taxon>Multicrustacea</taxon>
        <taxon>Hexanauplia</taxon>
        <taxon>Copepoda</taxon>
        <taxon>Siphonostomatoida</taxon>
        <taxon>Caligidae</taxon>
        <taxon>Lepeophtheirus</taxon>
    </lineage>
</organism>
<evidence type="ECO:0000313" key="11">
    <source>
        <dbReference type="EMBL" id="CAF2819802.1"/>
    </source>
</evidence>